<proteinExistence type="predicted"/>
<gene>
    <name evidence="1" type="ORF">BV25DRAFT_1909391</name>
</gene>
<evidence type="ECO:0000313" key="2">
    <source>
        <dbReference type="Proteomes" id="UP000814140"/>
    </source>
</evidence>
<comment type="caution">
    <text evidence="1">The sequence shown here is derived from an EMBL/GenBank/DDBJ whole genome shotgun (WGS) entry which is preliminary data.</text>
</comment>
<dbReference type="Proteomes" id="UP000814140">
    <property type="component" value="Unassembled WGS sequence"/>
</dbReference>
<organism evidence="1 2">
    <name type="scientific">Artomyces pyxidatus</name>
    <dbReference type="NCBI Taxonomy" id="48021"/>
    <lineage>
        <taxon>Eukaryota</taxon>
        <taxon>Fungi</taxon>
        <taxon>Dikarya</taxon>
        <taxon>Basidiomycota</taxon>
        <taxon>Agaricomycotina</taxon>
        <taxon>Agaricomycetes</taxon>
        <taxon>Russulales</taxon>
        <taxon>Auriscalpiaceae</taxon>
        <taxon>Artomyces</taxon>
    </lineage>
</organism>
<keyword evidence="2" id="KW-1185">Reference proteome</keyword>
<sequence>MPPSTCVSEFRSVLHESTSIVAVVGAGLSAASGIPTWRESGGVWKTYDPAAIATPEAFAANPSLVWQHYHAMRERALQATPNPAHLALALLCIPTLLATIAPSAKFTLVTQNIDGLDMRAVQDTAKQYGKDMPAGHVCDVARVFEMHGRVLDTLCTSCGHRDLNTSSPLCPALAKSMLGNADTKIPVEDLPHCGLCGGLLRPGVVWFEELPHHSREIWEIVDSADLCLLIGTSSHVQPAAAFAYEVADHGGKVAVFNIASSEGDEERDFLFLGPCAEMLPRVLFGSG</sequence>
<evidence type="ECO:0000313" key="1">
    <source>
        <dbReference type="EMBL" id="KAI0057792.1"/>
    </source>
</evidence>
<reference evidence="1" key="2">
    <citation type="journal article" date="2022" name="New Phytol.">
        <title>Evolutionary transition to the ectomycorrhizal habit in the genomes of a hyperdiverse lineage of mushroom-forming fungi.</title>
        <authorList>
            <person name="Looney B."/>
            <person name="Miyauchi S."/>
            <person name="Morin E."/>
            <person name="Drula E."/>
            <person name="Courty P.E."/>
            <person name="Kohler A."/>
            <person name="Kuo A."/>
            <person name="LaButti K."/>
            <person name="Pangilinan J."/>
            <person name="Lipzen A."/>
            <person name="Riley R."/>
            <person name="Andreopoulos W."/>
            <person name="He G."/>
            <person name="Johnson J."/>
            <person name="Nolan M."/>
            <person name="Tritt A."/>
            <person name="Barry K.W."/>
            <person name="Grigoriev I.V."/>
            <person name="Nagy L.G."/>
            <person name="Hibbett D."/>
            <person name="Henrissat B."/>
            <person name="Matheny P.B."/>
            <person name="Labbe J."/>
            <person name="Martin F.M."/>
        </authorList>
    </citation>
    <scope>NUCLEOTIDE SEQUENCE</scope>
    <source>
        <strain evidence="1">HHB10654</strain>
    </source>
</reference>
<name>A0ACB8SNL6_9AGAM</name>
<reference evidence="1" key="1">
    <citation type="submission" date="2021-03" db="EMBL/GenBank/DDBJ databases">
        <authorList>
            <consortium name="DOE Joint Genome Institute"/>
            <person name="Ahrendt S."/>
            <person name="Looney B.P."/>
            <person name="Miyauchi S."/>
            <person name="Morin E."/>
            <person name="Drula E."/>
            <person name="Courty P.E."/>
            <person name="Chicoki N."/>
            <person name="Fauchery L."/>
            <person name="Kohler A."/>
            <person name="Kuo A."/>
            <person name="Labutti K."/>
            <person name="Pangilinan J."/>
            <person name="Lipzen A."/>
            <person name="Riley R."/>
            <person name="Andreopoulos W."/>
            <person name="He G."/>
            <person name="Johnson J."/>
            <person name="Barry K.W."/>
            <person name="Grigoriev I.V."/>
            <person name="Nagy L."/>
            <person name="Hibbett D."/>
            <person name="Henrissat B."/>
            <person name="Matheny P.B."/>
            <person name="Labbe J."/>
            <person name="Martin F."/>
        </authorList>
    </citation>
    <scope>NUCLEOTIDE SEQUENCE</scope>
    <source>
        <strain evidence="1">HHB10654</strain>
    </source>
</reference>
<protein>
    <submittedName>
        <fullName evidence="1">DHS-like NAD/FAD-binding domain-containing protein</fullName>
    </submittedName>
</protein>
<dbReference type="EMBL" id="MU277242">
    <property type="protein sequence ID" value="KAI0057792.1"/>
    <property type="molecule type" value="Genomic_DNA"/>
</dbReference>
<accession>A0ACB8SNL6</accession>